<gene>
    <name evidence="1" type="ORF">BK826_06105</name>
</gene>
<protein>
    <recommendedName>
        <fullName evidence="3">Esterase</fullName>
    </recommendedName>
</protein>
<sequence>MPIVKAVPTRRVMRAGAVVLLAAVLVLAAAVVRPRAQDDAEGRYFQDFSDGQRTSRYHVLDGGVDRSRPVGVAFFFDGDSTGEDAEFWNPYGDQIRAMAAEANRRNLVLVPVLSPEAEQAESPDDQITWWLRQRDDGEWFRALARHLLQTEHLDSSRVWLTGYSGGADFITDEALAQDSGWIRGGGATIVGGGEGDGFPTAPSAALKGMALTWHEGTEDVPSADDPQGWSGTTAGRAGWRRYRDAGFTRARFQTVPGVDHGGYDVAALFEEDLERADVGG</sequence>
<evidence type="ECO:0000313" key="2">
    <source>
        <dbReference type="Proteomes" id="UP000179540"/>
    </source>
</evidence>
<proteinExistence type="predicted"/>
<organism evidence="1 2">
    <name type="scientific">Rothia kristinae</name>
    <dbReference type="NCBI Taxonomy" id="37923"/>
    <lineage>
        <taxon>Bacteria</taxon>
        <taxon>Bacillati</taxon>
        <taxon>Actinomycetota</taxon>
        <taxon>Actinomycetes</taxon>
        <taxon>Micrococcales</taxon>
        <taxon>Micrococcaceae</taxon>
        <taxon>Rothia</taxon>
    </lineage>
</organism>
<dbReference type="Gene3D" id="3.40.50.1820">
    <property type="entry name" value="alpha/beta hydrolase"/>
    <property type="match status" value="1"/>
</dbReference>
<accession>A0A1S2MZW2</accession>
<name>A0A1S2MZW2_9MICC</name>
<dbReference type="Proteomes" id="UP000179540">
    <property type="component" value="Unassembled WGS sequence"/>
</dbReference>
<dbReference type="InterPro" id="IPR029058">
    <property type="entry name" value="AB_hydrolase_fold"/>
</dbReference>
<evidence type="ECO:0008006" key="3">
    <source>
        <dbReference type="Google" id="ProtNLM"/>
    </source>
</evidence>
<reference evidence="1 2" key="1">
    <citation type="submission" date="2016-10" db="EMBL/GenBank/DDBJ databases">
        <title>Draft genome sequence of strain LCT isolated from the Shenzhou X spacecraft of China.</title>
        <authorList>
            <person name="Huang B."/>
        </authorList>
    </citation>
    <scope>NUCLEOTIDE SEQUENCE [LARGE SCALE GENOMIC DNA]</scope>
    <source>
        <strain evidence="1 2">LCT-H5</strain>
    </source>
</reference>
<evidence type="ECO:0000313" key="1">
    <source>
        <dbReference type="EMBL" id="OIJ35916.1"/>
    </source>
</evidence>
<dbReference type="AlphaFoldDB" id="A0A1S2MZW2"/>
<dbReference type="OrthoDB" id="4404863at2"/>
<dbReference type="EMBL" id="MODZ01000006">
    <property type="protein sequence ID" value="OIJ35916.1"/>
    <property type="molecule type" value="Genomic_DNA"/>
</dbReference>
<comment type="caution">
    <text evidence="1">The sequence shown here is derived from an EMBL/GenBank/DDBJ whole genome shotgun (WGS) entry which is preliminary data.</text>
</comment>
<dbReference type="RefSeq" id="WP_075514838.1">
    <property type="nucleotide sequence ID" value="NZ_MODZ01000006.1"/>
</dbReference>